<proteinExistence type="predicted"/>
<dbReference type="InterPro" id="IPR009057">
    <property type="entry name" value="Homeodomain-like_sf"/>
</dbReference>
<dbReference type="Pfam" id="PF14246">
    <property type="entry name" value="TetR_C_7"/>
    <property type="match status" value="1"/>
</dbReference>
<reference evidence="6" key="1">
    <citation type="submission" date="2021-03" db="EMBL/GenBank/DDBJ databases">
        <title>Sagittula salina sp. nov. strain M10.9X isolated from the marine waste.</title>
        <authorList>
            <person name="Satari L."/>
            <person name="Molina-Menor E."/>
            <person name="Vidal-Verdu A."/>
            <person name="Pascual J."/>
            <person name="Pereto J."/>
            <person name="Porcar M."/>
        </authorList>
    </citation>
    <scope>NUCLEOTIDE SEQUENCE</scope>
    <source>
        <strain evidence="6">M10.9X</strain>
    </source>
</reference>
<dbReference type="GO" id="GO:0003700">
    <property type="term" value="F:DNA-binding transcription factor activity"/>
    <property type="evidence" value="ECO:0007669"/>
    <property type="project" value="TreeGrafter"/>
</dbReference>
<dbReference type="InterPro" id="IPR036271">
    <property type="entry name" value="Tet_transcr_reg_TetR-rel_C_sf"/>
</dbReference>
<comment type="caution">
    <text evidence="6">The sequence shown here is derived from an EMBL/GenBank/DDBJ whole genome shotgun (WGS) entry which is preliminary data.</text>
</comment>
<keyword evidence="7" id="KW-1185">Reference proteome</keyword>
<dbReference type="FunFam" id="1.10.10.60:FF:000141">
    <property type="entry name" value="TetR family transcriptional regulator"/>
    <property type="match status" value="1"/>
</dbReference>
<evidence type="ECO:0000256" key="2">
    <source>
        <dbReference type="ARBA" id="ARBA00023125"/>
    </source>
</evidence>
<dbReference type="RefSeq" id="WP_209361096.1">
    <property type="nucleotide sequence ID" value="NZ_JAGISH010000006.1"/>
</dbReference>
<dbReference type="SUPFAM" id="SSF48498">
    <property type="entry name" value="Tetracyclin repressor-like, C-terminal domain"/>
    <property type="match status" value="1"/>
</dbReference>
<keyword evidence="1" id="KW-0805">Transcription regulation</keyword>
<dbReference type="PANTHER" id="PTHR30055">
    <property type="entry name" value="HTH-TYPE TRANSCRIPTIONAL REGULATOR RUTR"/>
    <property type="match status" value="1"/>
</dbReference>
<dbReference type="Pfam" id="PF00440">
    <property type="entry name" value="TetR_N"/>
    <property type="match status" value="1"/>
</dbReference>
<evidence type="ECO:0000256" key="1">
    <source>
        <dbReference type="ARBA" id="ARBA00023015"/>
    </source>
</evidence>
<name>A0A940MPM2_9RHOB</name>
<dbReference type="SUPFAM" id="SSF46689">
    <property type="entry name" value="Homeodomain-like"/>
    <property type="match status" value="1"/>
</dbReference>
<organism evidence="6 7">
    <name type="scientific">Sagittula salina</name>
    <dbReference type="NCBI Taxonomy" id="2820268"/>
    <lineage>
        <taxon>Bacteria</taxon>
        <taxon>Pseudomonadati</taxon>
        <taxon>Pseudomonadota</taxon>
        <taxon>Alphaproteobacteria</taxon>
        <taxon>Rhodobacterales</taxon>
        <taxon>Roseobacteraceae</taxon>
        <taxon>Sagittula</taxon>
    </lineage>
</organism>
<dbReference type="InterPro" id="IPR050109">
    <property type="entry name" value="HTH-type_TetR-like_transc_reg"/>
</dbReference>
<gene>
    <name evidence="6" type="ORF">J5474_11660</name>
</gene>
<feature type="domain" description="HTH tetR-type" evidence="5">
    <location>
        <begin position="20"/>
        <end position="80"/>
    </location>
</feature>
<dbReference type="AlphaFoldDB" id="A0A940MPM2"/>
<evidence type="ECO:0000313" key="6">
    <source>
        <dbReference type="EMBL" id="MBP0483144.1"/>
    </source>
</evidence>
<dbReference type="PANTHER" id="PTHR30055:SF146">
    <property type="entry name" value="HTH-TYPE TRANSCRIPTIONAL DUAL REGULATOR CECR"/>
    <property type="match status" value="1"/>
</dbReference>
<protein>
    <submittedName>
        <fullName evidence="6">TetR/AcrR family transcriptional regulator</fullName>
    </submittedName>
</protein>
<evidence type="ECO:0000256" key="4">
    <source>
        <dbReference type="PROSITE-ProRule" id="PRU00335"/>
    </source>
</evidence>
<evidence type="ECO:0000259" key="5">
    <source>
        <dbReference type="PROSITE" id="PS50977"/>
    </source>
</evidence>
<keyword evidence="2 4" id="KW-0238">DNA-binding</keyword>
<sequence>MTVGKAATAPEEPARDIRKGRKYDQVIAGAQEVFLRDGFEGASVDDIAREAGVSKATLYSYFPDKRLLFMEVASTQCCRQADEALLSVDMTRPPAEVLRQAAHRILEFILSDMAQRIFKVCVAEADRFPELGRQFYQSGPMIAKRALTNYLEVARQRGEVEIDDMALAADQFSELCKADLWAKLIFGLQTEFTLAERSRIVDGAVETFMARYGAKKAD</sequence>
<dbReference type="PRINTS" id="PR00455">
    <property type="entry name" value="HTHTETR"/>
</dbReference>
<dbReference type="InterPro" id="IPR039536">
    <property type="entry name" value="TetR_C_Proteobacteria"/>
</dbReference>
<dbReference type="Gene3D" id="1.10.357.10">
    <property type="entry name" value="Tetracycline Repressor, domain 2"/>
    <property type="match status" value="1"/>
</dbReference>
<dbReference type="PROSITE" id="PS01081">
    <property type="entry name" value="HTH_TETR_1"/>
    <property type="match status" value="1"/>
</dbReference>
<dbReference type="GO" id="GO:0000976">
    <property type="term" value="F:transcription cis-regulatory region binding"/>
    <property type="evidence" value="ECO:0007669"/>
    <property type="project" value="TreeGrafter"/>
</dbReference>
<dbReference type="InterPro" id="IPR023772">
    <property type="entry name" value="DNA-bd_HTH_TetR-type_CS"/>
</dbReference>
<keyword evidence="3" id="KW-0804">Transcription</keyword>
<evidence type="ECO:0000256" key="3">
    <source>
        <dbReference type="ARBA" id="ARBA00023163"/>
    </source>
</evidence>
<feature type="DNA-binding region" description="H-T-H motif" evidence="4">
    <location>
        <begin position="43"/>
        <end position="62"/>
    </location>
</feature>
<evidence type="ECO:0000313" key="7">
    <source>
        <dbReference type="Proteomes" id="UP000675940"/>
    </source>
</evidence>
<dbReference type="Proteomes" id="UP000675940">
    <property type="component" value="Unassembled WGS sequence"/>
</dbReference>
<dbReference type="PROSITE" id="PS50977">
    <property type="entry name" value="HTH_TETR_2"/>
    <property type="match status" value="1"/>
</dbReference>
<dbReference type="EMBL" id="JAGISH010000006">
    <property type="protein sequence ID" value="MBP0483144.1"/>
    <property type="molecule type" value="Genomic_DNA"/>
</dbReference>
<dbReference type="Gene3D" id="1.10.10.60">
    <property type="entry name" value="Homeodomain-like"/>
    <property type="match status" value="1"/>
</dbReference>
<accession>A0A940MPM2</accession>
<dbReference type="InterPro" id="IPR001647">
    <property type="entry name" value="HTH_TetR"/>
</dbReference>